<dbReference type="AlphaFoldDB" id="A0A438FJ69"/>
<evidence type="ECO:0000313" key="3">
    <source>
        <dbReference type="EMBL" id="RVW60049.1"/>
    </source>
</evidence>
<dbReference type="SUPFAM" id="SSF52200">
    <property type="entry name" value="Toll/Interleukin receptor TIR domain"/>
    <property type="match status" value="2"/>
</dbReference>
<dbReference type="InterPro" id="IPR035897">
    <property type="entry name" value="Toll_tir_struct_dom_sf"/>
</dbReference>
<comment type="caution">
    <text evidence="3">The sequence shown here is derived from an EMBL/GenBank/DDBJ whole genome shotgun (WGS) entry which is preliminary data.</text>
</comment>
<evidence type="ECO:0000259" key="2">
    <source>
        <dbReference type="SMART" id="SM00255"/>
    </source>
</evidence>
<reference evidence="3 4" key="1">
    <citation type="journal article" date="2018" name="PLoS Genet.">
        <title>Population sequencing reveals clonal diversity and ancestral inbreeding in the grapevine cultivar Chardonnay.</title>
        <authorList>
            <person name="Roach M.J."/>
            <person name="Johnson D.L."/>
            <person name="Bohlmann J."/>
            <person name="van Vuuren H.J."/>
            <person name="Jones S.J."/>
            <person name="Pretorius I.S."/>
            <person name="Schmidt S.A."/>
            <person name="Borneman A.R."/>
        </authorList>
    </citation>
    <scope>NUCLEOTIDE SEQUENCE [LARGE SCALE GENOMIC DNA]</scope>
    <source>
        <strain evidence="4">cv. Chardonnay</strain>
        <tissue evidence="3">Leaf</tissue>
    </source>
</reference>
<protein>
    <recommendedName>
        <fullName evidence="2">TIR domain-containing protein</fullName>
    </recommendedName>
</protein>
<dbReference type="InterPro" id="IPR000157">
    <property type="entry name" value="TIR_dom"/>
</dbReference>
<name>A0A438FJ69_VITVI</name>
<evidence type="ECO:0000256" key="1">
    <source>
        <dbReference type="ARBA" id="ARBA00023027"/>
    </source>
</evidence>
<evidence type="ECO:0000313" key="4">
    <source>
        <dbReference type="Proteomes" id="UP000288805"/>
    </source>
</evidence>
<dbReference type="PANTHER" id="PTHR32009:SF146">
    <property type="entry name" value="TIR DOMAIN-CONTAINING PROTEIN"/>
    <property type="match status" value="1"/>
</dbReference>
<sequence length="125" mass="14089">MAAAAASSSQRCSDVFLSFRGEDTCNNFTAHLNQELRTQRINCFIDEEKLERGKATGLGGAGEDTGVQTQFSTMWIPHVRNHRGKFGEALAKHEENFKDNMERVQIWRNALTQVANLSGWDSRNK</sequence>
<dbReference type="GO" id="GO:0007165">
    <property type="term" value="P:signal transduction"/>
    <property type="evidence" value="ECO:0007669"/>
    <property type="project" value="InterPro"/>
</dbReference>
<dbReference type="PANTHER" id="PTHR32009">
    <property type="entry name" value="TMV RESISTANCE PROTEIN N-LIKE"/>
    <property type="match status" value="1"/>
</dbReference>
<dbReference type="Proteomes" id="UP000288805">
    <property type="component" value="Unassembled WGS sequence"/>
</dbReference>
<dbReference type="EMBL" id="QGNW01000871">
    <property type="protein sequence ID" value="RVW60049.1"/>
    <property type="molecule type" value="Genomic_DNA"/>
</dbReference>
<gene>
    <name evidence="3" type="ORF">CK203_089524</name>
</gene>
<dbReference type="SMART" id="SM00255">
    <property type="entry name" value="TIR"/>
    <property type="match status" value="1"/>
</dbReference>
<accession>A0A438FJ69</accession>
<dbReference type="Gene3D" id="3.40.50.10140">
    <property type="entry name" value="Toll/interleukin-1 receptor homology (TIR) domain"/>
    <property type="match status" value="2"/>
</dbReference>
<dbReference type="Pfam" id="PF01582">
    <property type="entry name" value="TIR"/>
    <property type="match status" value="2"/>
</dbReference>
<proteinExistence type="predicted"/>
<organism evidence="3 4">
    <name type="scientific">Vitis vinifera</name>
    <name type="common">Grape</name>
    <dbReference type="NCBI Taxonomy" id="29760"/>
    <lineage>
        <taxon>Eukaryota</taxon>
        <taxon>Viridiplantae</taxon>
        <taxon>Streptophyta</taxon>
        <taxon>Embryophyta</taxon>
        <taxon>Tracheophyta</taxon>
        <taxon>Spermatophyta</taxon>
        <taxon>Magnoliopsida</taxon>
        <taxon>eudicotyledons</taxon>
        <taxon>Gunneridae</taxon>
        <taxon>Pentapetalae</taxon>
        <taxon>rosids</taxon>
        <taxon>Vitales</taxon>
        <taxon>Vitaceae</taxon>
        <taxon>Viteae</taxon>
        <taxon>Vitis</taxon>
    </lineage>
</organism>
<feature type="domain" description="TIR" evidence="2">
    <location>
        <begin position="12"/>
        <end position="117"/>
    </location>
</feature>
<keyword evidence="1" id="KW-0520">NAD</keyword>